<dbReference type="InterPro" id="IPR004151">
    <property type="entry name" value="7TM_GPCR_serpentine_rcpt_Sre"/>
</dbReference>
<name>A0A914I0F1_GLORO</name>
<feature type="transmembrane region" description="Helical" evidence="2">
    <location>
        <begin position="166"/>
        <end position="186"/>
    </location>
</feature>
<dbReference type="PANTHER" id="PTHR47521">
    <property type="entry name" value="SERPENTINE RECEPTOR, CLASS E (EPSILON)-RELATED"/>
    <property type="match status" value="1"/>
</dbReference>
<protein>
    <submittedName>
        <fullName evidence="4">Gustatory receptor</fullName>
    </submittedName>
</protein>
<dbReference type="PANTHER" id="PTHR47521:SF7">
    <property type="entry name" value="SERPENTINE RECEPTOR CLASS EPSILON-6"/>
    <property type="match status" value="1"/>
</dbReference>
<keyword evidence="2" id="KW-1133">Transmembrane helix</keyword>
<feature type="transmembrane region" description="Helical" evidence="2">
    <location>
        <begin position="248"/>
        <end position="272"/>
    </location>
</feature>
<proteinExistence type="inferred from homology"/>
<feature type="transmembrane region" description="Helical" evidence="2">
    <location>
        <begin position="133"/>
        <end position="154"/>
    </location>
</feature>
<organism evidence="3 4">
    <name type="scientific">Globodera rostochiensis</name>
    <name type="common">Golden nematode worm</name>
    <name type="synonym">Heterodera rostochiensis</name>
    <dbReference type="NCBI Taxonomy" id="31243"/>
    <lineage>
        <taxon>Eukaryota</taxon>
        <taxon>Metazoa</taxon>
        <taxon>Ecdysozoa</taxon>
        <taxon>Nematoda</taxon>
        <taxon>Chromadorea</taxon>
        <taxon>Rhabditida</taxon>
        <taxon>Tylenchina</taxon>
        <taxon>Tylenchomorpha</taxon>
        <taxon>Tylenchoidea</taxon>
        <taxon>Heteroderidae</taxon>
        <taxon>Heteroderinae</taxon>
        <taxon>Globodera</taxon>
    </lineage>
</organism>
<evidence type="ECO:0000313" key="4">
    <source>
        <dbReference type="WBParaSite" id="Gr19_v10_g5455.t1"/>
    </source>
</evidence>
<feature type="transmembrane region" description="Helical" evidence="2">
    <location>
        <begin position="225"/>
        <end position="242"/>
    </location>
</feature>
<dbReference type="Pfam" id="PF03125">
    <property type="entry name" value="Sre"/>
    <property type="match status" value="1"/>
</dbReference>
<dbReference type="AlphaFoldDB" id="A0A914I0F1"/>
<evidence type="ECO:0000313" key="3">
    <source>
        <dbReference type="Proteomes" id="UP000887572"/>
    </source>
</evidence>
<dbReference type="Proteomes" id="UP000887572">
    <property type="component" value="Unplaced"/>
</dbReference>
<evidence type="ECO:0000256" key="1">
    <source>
        <dbReference type="ARBA" id="ARBA00006803"/>
    </source>
</evidence>
<comment type="similarity">
    <text evidence="1">Belongs to the nematode receptor-like protein sre family.</text>
</comment>
<keyword evidence="2" id="KW-0812">Transmembrane</keyword>
<dbReference type="GO" id="GO:0016020">
    <property type="term" value="C:membrane"/>
    <property type="evidence" value="ECO:0007669"/>
    <property type="project" value="InterPro"/>
</dbReference>
<dbReference type="GO" id="GO:0007606">
    <property type="term" value="P:sensory perception of chemical stimulus"/>
    <property type="evidence" value="ECO:0007669"/>
    <property type="project" value="InterPro"/>
</dbReference>
<sequence length="351" mass="40422">MSSSNSTLAFGYDFLLFTGGATELVINLVGMPLSLVNLWLVSRTSVIHPNMKFILIFQSCFILTRGSCRFLICLFKFLLWDPIGAERTSYLPAIRLAYYIGIYGRNFVPHILIVERVLATLTVKSYERNRRCLFSLLWSPMAATLAVFNALSAIRDDEQMPLTNLITTIAQFVIGTAEFAVFALLWRYNTKIYQKMLQKAEAHCLSERYQLSENIRIGRQLMPPLLLNLANILLGMIILVWNCVNLPYYWIMFMFCSNFNSFFGLLIELFIITCHPFLKRDFCRILQNFGNLFGLHFFGNRRVGEETGEPNNSAVVGLAQRDLISGRMLIERSKPDDHFAILRNAWERPYN</sequence>
<keyword evidence="2" id="KW-0472">Membrane</keyword>
<accession>A0A914I0F1</accession>
<dbReference type="InterPro" id="IPR052860">
    <property type="entry name" value="NRL-GPCR1"/>
</dbReference>
<dbReference type="WBParaSite" id="Gr19_v10_g5455.t1">
    <property type="protein sequence ID" value="Gr19_v10_g5455.t1"/>
    <property type="gene ID" value="Gr19_v10_g5455"/>
</dbReference>
<reference evidence="4" key="1">
    <citation type="submission" date="2022-11" db="UniProtKB">
        <authorList>
            <consortium name="WormBaseParasite"/>
        </authorList>
    </citation>
    <scope>IDENTIFICATION</scope>
</reference>
<feature type="transmembrane region" description="Helical" evidence="2">
    <location>
        <begin position="20"/>
        <end position="41"/>
    </location>
</feature>
<keyword evidence="3" id="KW-1185">Reference proteome</keyword>
<evidence type="ECO:0000256" key="2">
    <source>
        <dbReference type="SAM" id="Phobius"/>
    </source>
</evidence>